<accession>A0A2Z7A862</accession>
<dbReference type="EMBL" id="KV018096">
    <property type="protein sequence ID" value="KZV17850.1"/>
    <property type="molecule type" value="Genomic_DNA"/>
</dbReference>
<dbReference type="Proteomes" id="UP000250235">
    <property type="component" value="Unassembled WGS sequence"/>
</dbReference>
<proteinExistence type="predicted"/>
<sequence>MTSAYILEKAMSKKDDVITISRWLDSADGFDAKNQQILFSRGISSSRKIPTGSYSLSRRELQRYIQPVVGKSSLKLFMTNDWTISYKHIVTTSWTSRRKQFSSSRELQWIQSKATVLCISSRQRIQQKRKAVVDMNQQRNS</sequence>
<evidence type="ECO:0000313" key="2">
    <source>
        <dbReference type="Proteomes" id="UP000250235"/>
    </source>
</evidence>
<name>A0A2Z7A862_9LAMI</name>
<protein>
    <submittedName>
        <fullName evidence="1">Auxin response factor 2-like</fullName>
    </submittedName>
</protein>
<gene>
    <name evidence="1" type="ORF">F511_19124</name>
</gene>
<organism evidence="1 2">
    <name type="scientific">Dorcoceras hygrometricum</name>
    <dbReference type="NCBI Taxonomy" id="472368"/>
    <lineage>
        <taxon>Eukaryota</taxon>
        <taxon>Viridiplantae</taxon>
        <taxon>Streptophyta</taxon>
        <taxon>Embryophyta</taxon>
        <taxon>Tracheophyta</taxon>
        <taxon>Spermatophyta</taxon>
        <taxon>Magnoliopsida</taxon>
        <taxon>eudicotyledons</taxon>
        <taxon>Gunneridae</taxon>
        <taxon>Pentapetalae</taxon>
        <taxon>asterids</taxon>
        <taxon>lamiids</taxon>
        <taxon>Lamiales</taxon>
        <taxon>Gesneriaceae</taxon>
        <taxon>Didymocarpoideae</taxon>
        <taxon>Trichosporeae</taxon>
        <taxon>Loxocarpinae</taxon>
        <taxon>Dorcoceras</taxon>
    </lineage>
</organism>
<keyword evidence="2" id="KW-1185">Reference proteome</keyword>
<dbReference type="AlphaFoldDB" id="A0A2Z7A862"/>
<reference evidence="1 2" key="1">
    <citation type="journal article" date="2015" name="Proc. Natl. Acad. Sci. U.S.A.">
        <title>The resurrection genome of Boea hygrometrica: A blueprint for survival of dehydration.</title>
        <authorList>
            <person name="Xiao L."/>
            <person name="Yang G."/>
            <person name="Zhang L."/>
            <person name="Yang X."/>
            <person name="Zhao S."/>
            <person name="Ji Z."/>
            <person name="Zhou Q."/>
            <person name="Hu M."/>
            <person name="Wang Y."/>
            <person name="Chen M."/>
            <person name="Xu Y."/>
            <person name="Jin H."/>
            <person name="Xiao X."/>
            <person name="Hu G."/>
            <person name="Bao F."/>
            <person name="Hu Y."/>
            <person name="Wan P."/>
            <person name="Li L."/>
            <person name="Deng X."/>
            <person name="Kuang T."/>
            <person name="Xiang C."/>
            <person name="Zhu J.K."/>
            <person name="Oliver M.J."/>
            <person name="He Y."/>
        </authorList>
    </citation>
    <scope>NUCLEOTIDE SEQUENCE [LARGE SCALE GENOMIC DNA]</scope>
    <source>
        <strain evidence="2">cv. XS01</strain>
    </source>
</reference>
<evidence type="ECO:0000313" key="1">
    <source>
        <dbReference type="EMBL" id="KZV17850.1"/>
    </source>
</evidence>